<evidence type="ECO:0000313" key="3">
    <source>
        <dbReference type="Proteomes" id="UP001148299"/>
    </source>
</evidence>
<dbReference type="Pfam" id="PF13136">
    <property type="entry name" value="DUF3984"/>
    <property type="match status" value="1"/>
</dbReference>
<feature type="compositionally biased region" description="Basic residues" evidence="1">
    <location>
        <begin position="171"/>
        <end position="184"/>
    </location>
</feature>
<dbReference type="Proteomes" id="UP001148299">
    <property type="component" value="Unassembled WGS sequence"/>
</dbReference>
<keyword evidence="3" id="KW-1185">Reference proteome</keyword>
<dbReference type="AlphaFoldDB" id="A0A9W9QQ17"/>
<proteinExistence type="predicted"/>
<feature type="compositionally biased region" description="Low complexity" evidence="1">
    <location>
        <begin position="1"/>
        <end position="10"/>
    </location>
</feature>
<accession>A0A9W9QQ17</accession>
<protein>
    <submittedName>
        <fullName evidence="2">Uncharacterized protein</fullName>
    </submittedName>
</protein>
<evidence type="ECO:0000256" key="1">
    <source>
        <dbReference type="SAM" id="MobiDB-lite"/>
    </source>
</evidence>
<feature type="region of interest" description="Disordered" evidence="1">
    <location>
        <begin position="52"/>
        <end position="129"/>
    </location>
</feature>
<feature type="compositionally biased region" description="Polar residues" evidence="1">
    <location>
        <begin position="83"/>
        <end position="95"/>
    </location>
</feature>
<feature type="compositionally biased region" description="Basic and acidic residues" evidence="1">
    <location>
        <begin position="117"/>
        <end position="129"/>
    </location>
</feature>
<feature type="compositionally biased region" description="Low complexity" evidence="1">
    <location>
        <begin position="264"/>
        <end position="274"/>
    </location>
</feature>
<dbReference type="EMBL" id="JAPZBR010000008">
    <property type="protein sequence ID" value="KAJ5342013.1"/>
    <property type="molecule type" value="Genomic_DNA"/>
</dbReference>
<feature type="compositionally biased region" description="Basic and acidic residues" evidence="1">
    <location>
        <begin position="143"/>
        <end position="157"/>
    </location>
</feature>
<sequence length="404" mass="44329">MEFTSTSGGFRSRRSYPSLNHVSLAPLTPRFPIDDDTEGDYFNHHDNDSYLSSISVPSTPPILSHSRSNSRTRHHTRSKSSTLAPLSDTNLQSRNLAHPLHHRKPNSISITPSRTRHPPDPTPKSKSDAEWMLRAGIALASSTREEKGQSWLHKRESSTSLVSEHFDEPRHHHRTKSGPSRKSRSGASTPFRSRAASRRGSRVGLTMTTLPTTSSSPTERFSTGAGTGASSPEGRGRALVPDFVDERIRAEMATLEGGLDDSYWDGSESGSESSFDSDETPDFDEADLQRLTRERGFGLGSWIDRLVEWTLFGVEDWPTAPPAGTGAAGRIGSNDTTTTVTFEEPEEFEKDVDTLSLVEEVDSEVDGDSSHEEGLSDGGPEKPGTQGGWEDVGWLFRVVKRALV</sequence>
<evidence type="ECO:0000313" key="2">
    <source>
        <dbReference type="EMBL" id="KAJ5342013.1"/>
    </source>
</evidence>
<comment type="caution">
    <text evidence="2">The sequence shown here is derived from an EMBL/GenBank/DDBJ whole genome shotgun (WGS) entry which is preliminary data.</text>
</comment>
<feature type="region of interest" description="Disordered" evidence="1">
    <location>
        <begin position="1"/>
        <end position="28"/>
    </location>
</feature>
<feature type="region of interest" description="Disordered" evidence="1">
    <location>
        <begin position="360"/>
        <end position="389"/>
    </location>
</feature>
<organism evidence="2 3">
    <name type="scientific">Penicillium brevicompactum</name>
    <dbReference type="NCBI Taxonomy" id="5074"/>
    <lineage>
        <taxon>Eukaryota</taxon>
        <taxon>Fungi</taxon>
        <taxon>Dikarya</taxon>
        <taxon>Ascomycota</taxon>
        <taxon>Pezizomycotina</taxon>
        <taxon>Eurotiomycetes</taxon>
        <taxon>Eurotiomycetidae</taxon>
        <taxon>Eurotiales</taxon>
        <taxon>Aspergillaceae</taxon>
        <taxon>Penicillium</taxon>
    </lineage>
</organism>
<gene>
    <name evidence="2" type="ORF">N7541_011137</name>
</gene>
<feature type="region of interest" description="Disordered" evidence="1">
    <location>
        <begin position="258"/>
        <end position="282"/>
    </location>
</feature>
<reference evidence="2" key="1">
    <citation type="submission" date="2022-12" db="EMBL/GenBank/DDBJ databases">
        <authorList>
            <person name="Petersen C."/>
        </authorList>
    </citation>
    <scope>NUCLEOTIDE SEQUENCE</scope>
    <source>
        <strain evidence="2">IBT 35675</strain>
    </source>
</reference>
<dbReference type="InterPro" id="IPR025040">
    <property type="entry name" value="DUF3984"/>
</dbReference>
<feature type="compositionally biased region" description="Low complexity" evidence="1">
    <location>
        <begin position="205"/>
        <end position="218"/>
    </location>
</feature>
<name>A0A9W9QQ17_PENBR</name>
<feature type="region of interest" description="Disordered" evidence="1">
    <location>
        <begin position="142"/>
        <end position="238"/>
    </location>
</feature>
<reference evidence="2" key="2">
    <citation type="journal article" date="2023" name="IMA Fungus">
        <title>Comparative genomic study of the Penicillium genus elucidates a diverse pangenome and 15 lateral gene transfer events.</title>
        <authorList>
            <person name="Petersen C."/>
            <person name="Sorensen T."/>
            <person name="Nielsen M.R."/>
            <person name="Sondergaard T.E."/>
            <person name="Sorensen J.L."/>
            <person name="Fitzpatrick D.A."/>
            <person name="Frisvad J.C."/>
            <person name="Nielsen K.L."/>
        </authorList>
    </citation>
    <scope>NUCLEOTIDE SEQUENCE</scope>
    <source>
        <strain evidence="2">IBT 35675</strain>
    </source>
</reference>
<feature type="compositionally biased region" description="Basic residues" evidence="1">
    <location>
        <begin position="68"/>
        <end position="78"/>
    </location>
</feature>